<dbReference type="SUPFAM" id="SSF54427">
    <property type="entry name" value="NTF2-like"/>
    <property type="match status" value="1"/>
</dbReference>
<dbReference type="InterPro" id="IPR009959">
    <property type="entry name" value="Cyclase_SnoaL-like"/>
</dbReference>
<proteinExistence type="predicted"/>
<dbReference type="InterPro" id="IPR032710">
    <property type="entry name" value="NTF2-like_dom_sf"/>
</dbReference>
<accession>A0ABQ6GA37</accession>
<dbReference type="Proteomes" id="UP001157114">
    <property type="component" value="Unassembled WGS sequence"/>
</dbReference>
<name>A0ABQ6GA37_9BACL</name>
<sequence>MNAADIVEQFFKRVRSGIEPDAAHEYMAARVAAHQVTAENETTVERSPDNYAEHVREMTRAYGAFLLQIEELLSSEDRVYVRWKQTGTHVGEVDGFAPTGKPVIEIASAVYRIEDGKIVEYWIQIDREGIRRQLENNQRSMD</sequence>
<organism evidence="1 2">
    <name type="scientific">Paenibacillus glycanilyticus</name>
    <dbReference type="NCBI Taxonomy" id="126569"/>
    <lineage>
        <taxon>Bacteria</taxon>
        <taxon>Bacillati</taxon>
        <taxon>Bacillota</taxon>
        <taxon>Bacilli</taxon>
        <taxon>Bacillales</taxon>
        <taxon>Paenibacillaceae</taxon>
        <taxon>Paenibacillus</taxon>
    </lineage>
</organism>
<dbReference type="PANTHER" id="PTHR38436">
    <property type="entry name" value="POLYKETIDE CYCLASE SNOAL-LIKE DOMAIN"/>
    <property type="match status" value="1"/>
</dbReference>
<comment type="caution">
    <text evidence="1">The sequence shown here is derived from an EMBL/GenBank/DDBJ whole genome shotgun (WGS) entry which is preliminary data.</text>
</comment>
<dbReference type="EMBL" id="BSSQ01000001">
    <property type="protein sequence ID" value="GLX66108.1"/>
    <property type="molecule type" value="Genomic_DNA"/>
</dbReference>
<evidence type="ECO:0000313" key="1">
    <source>
        <dbReference type="EMBL" id="GLX66108.1"/>
    </source>
</evidence>
<dbReference type="PANTHER" id="PTHR38436:SF1">
    <property type="entry name" value="ESTER CYCLASE"/>
    <property type="match status" value="1"/>
</dbReference>
<reference evidence="1 2" key="1">
    <citation type="submission" date="2023-03" db="EMBL/GenBank/DDBJ databases">
        <title>Draft genome sequence of the bacteria which degrade cell wall of Tricholomamatutake.</title>
        <authorList>
            <person name="Konishi Y."/>
            <person name="Fukuta Y."/>
            <person name="Shirasaka N."/>
        </authorList>
    </citation>
    <scope>NUCLEOTIDE SEQUENCE [LARGE SCALE GENOMIC DNA]</scope>
    <source>
        <strain evidence="2">mu1</strain>
    </source>
</reference>
<dbReference type="Pfam" id="PF07366">
    <property type="entry name" value="SnoaL"/>
    <property type="match status" value="1"/>
</dbReference>
<evidence type="ECO:0000313" key="2">
    <source>
        <dbReference type="Proteomes" id="UP001157114"/>
    </source>
</evidence>
<evidence type="ECO:0008006" key="3">
    <source>
        <dbReference type="Google" id="ProtNLM"/>
    </source>
</evidence>
<protein>
    <recommendedName>
        <fullName evidence="3">Polyketide cyclase</fullName>
    </recommendedName>
</protein>
<dbReference type="RefSeq" id="WP_284236783.1">
    <property type="nucleotide sequence ID" value="NZ_BSSQ01000001.1"/>
</dbReference>
<dbReference type="Gene3D" id="3.10.450.50">
    <property type="match status" value="1"/>
</dbReference>
<keyword evidence="2" id="KW-1185">Reference proteome</keyword>
<gene>
    <name evidence="1" type="ORF">MU1_04520</name>
</gene>